<dbReference type="InterPro" id="IPR033704">
    <property type="entry name" value="dUTPase_trimeric"/>
</dbReference>
<evidence type="ECO:0000313" key="10">
    <source>
        <dbReference type="Proteomes" id="UP000182983"/>
    </source>
</evidence>
<dbReference type="InterPro" id="IPR036157">
    <property type="entry name" value="dUTPase-like_sf"/>
</dbReference>
<evidence type="ECO:0000256" key="2">
    <source>
        <dbReference type="ARBA" id="ARBA00012379"/>
    </source>
</evidence>
<protein>
    <recommendedName>
        <fullName evidence="2">dUTP diphosphatase</fullName>
        <ecNumber evidence="2">3.6.1.23</ecNumber>
    </recommendedName>
</protein>
<dbReference type="PANTHER" id="PTHR11241">
    <property type="entry name" value="DEOXYURIDINE 5'-TRIPHOSPHATE NUCLEOTIDOHYDROLASE"/>
    <property type="match status" value="1"/>
</dbReference>
<sequence length="164" mass="17591">MPASVLVPRIELKILDPRLHEWGMPRYQTEMAAALDLHACVDNPIILHPQAPAQLIPSGIAVYIGCEHIAALLMPRSGLGHKKGLVLGNTVGLIDADYTAQVMISAWNRNPVGSDPIVVSPGERIAQLMFVPVVRPCLDIVDHFSATTERGEGGFGSTGTGREP</sequence>
<dbReference type="Pfam" id="PF00692">
    <property type="entry name" value="dUTPase"/>
    <property type="match status" value="1"/>
</dbReference>
<dbReference type="PANTHER" id="PTHR11241:SF0">
    <property type="entry name" value="DEOXYURIDINE 5'-TRIPHOSPHATE NUCLEOTIDOHYDROLASE"/>
    <property type="match status" value="1"/>
</dbReference>
<dbReference type="GO" id="GO:0004170">
    <property type="term" value="F:dUTP diphosphatase activity"/>
    <property type="evidence" value="ECO:0007669"/>
    <property type="project" value="UniProtKB-EC"/>
</dbReference>
<comment type="similarity">
    <text evidence="1">Belongs to the dUTPase family.</text>
</comment>
<accession>A0A1H6GXH2</accession>
<dbReference type="InterPro" id="IPR008181">
    <property type="entry name" value="dUTPase"/>
</dbReference>
<dbReference type="EC" id="3.6.1.23" evidence="2"/>
<dbReference type="GO" id="GO:0000287">
    <property type="term" value="F:magnesium ion binding"/>
    <property type="evidence" value="ECO:0007669"/>
    <property type="project" value="InterPro"/>
</dbReference>
<dbReference type="SUPFAM" id="SSF51283">
    <property type="entry name" value="dUTPase-like"/>
    <property type="match status" value="1"/>
</dbReference>
<dbReference type="AlphaFoldDB" id="A0A1H6GXH2"/>
<dbReference type="NCBIfam" id="TIGR00576">
    <property type="entry name" value="dut"/>
    <property type="match status" value="1"/>
</dbReference>
<reference evidence="10" key="1">
    <citation type="submission" date="2016-10" db="EMBL/GenBank/DDBJ databases">
        <authorList>
            <person name="Varghese N."/>
            <person name="Submissions S."/>
        </authorList>
    </citation>
    <scope>NUCLEOTIDE SEQUENCE [LARGE SCALE GENOMIC DNA]</scope>
    <source>
        <strain evidence="10">DSM 13234</strain>
    </source>
</reference>
<keyword evidence="10" id="KW-1185">Reference proteome</keyword>
<dbReference type="InterPro" id="IPR029054">
    <property type="entry name" value="dUTPase-like"/>
</dbReference>
<dbReference type="CDD" id="cd07557">
    <property type="entry name" value="trimeric_dUTPase"/>
    <property type="match status" value="1"/>
</dbReference>
<gene>
    <name evidence="9" type="ORF">SAMN04244559_00541</name>
</gene>
<evidence type="ECO:0000256" key="1">
    <source>
        <dbReference type="ARBA" id="ARBA00006581"/>
    </source>
</evidence>
<dbReference type="RefSeq" id="WP_074765314.1">
    <property type="nucleotide sequence ID" value="NZ_FNWO01000002.1"/>
</dbReference>
<dbReference type="GO" id="GO:0006226">
    <property type="term" value="P:dUMP biosynthetic process"/>
    <property type="evidence" value="ECO:0007669"/>
    <property type="project" value="InterPro"/>
</dbReference>
<evidence type="ECO:0000256" key="4">
    <source>
        <dbReference type="ARBA" id="ARBA00022801"/>
    </source>
</evidence>
<organism evidence="9 10">
    <name type="scientific">Magnetospirillum fulvum</name>
    <name type="common">Rhodospirillum fulvum</name>
    <dbReference type="NCBI Taxonomy" id="1082"/>
    <lineage>
        <taxon>Bacteria</taxon>
        <taxon>Pseudomonadati</taxon>
        <taxon>Pseudomonadota</taxon>
        <taxon>Alphaproteobacteria</taxon>
        <taxon>Rhodospirillales</taxon>
        <taxon>Rhodospirillaceae</taxon>
        <taxon>Magnetospirillum</taxon>
    </lineage>
</organism>
<feature type="domain" description="dUTPase-like" evidence="8">
    <location>
        <begin position="21"/>
        <end position="159"/>
    </location>
</feature>
<dbReference type="OrthoDB" id="9809956at2"/>
<proteinExistence type="inferred from homology"/>
<dbReference type="Gene3D" id="2.70.40.10">
    <property type="match status" value="1"/>
</dbReference>
<dbReference type="EMBL" id="FNWO01000002">
    <property type="protein sequence ID" value="SEH27572.1"/>
    <property type="molecule type" value="Genomic_DNA"/>
</dbReference>
<comment type="catalytic activity">
    <reaction evidence="7">
        <text>dUTP + H2O = dUMP + diphosphate + H(+)</text>
        <dbReference type="Rhea" id="RHEA:10248"/>
        <dbReference type="ChEBI" id="CHEBI:15377"/>
        <dbReference type="ChEBI" id="CHEBI:15378"/>
        <dbReference type="ChEBI" id="CHEBI:33019"/>
        <dbReference type="ChEBI" id="CHEBI:61555"/>
        <dbReference type="ChEBI" id="CHEBI:246422"/>
        <dbReference type="EC" id="3.6.1.23"/>
    </reaction>
</comment>
<keyword evidence="5" id="KW-0460">Magnesium</keyword>
<keyword evidence="6" id="KW-0546">Nucleotide metabolism</keyword>
<evidence type="ECO:0000256" key="5">
    <source>
        <dbReference type="ARBA" id="ARBA00022842"/>
    </source>
</evidence>
<name>A0A1H6GXH2_MAGFU</name>
<evidence type="ECO:0000256" key="6">
    <source>
        <dbReference type="ARBA" id="ARBA00023080"/>
    </source>
</evidence>
<evidence type="ECO:0000313" key="9">
    <source>
        <dbReference type="EMBL" id="SEH27572.1"/>
    </source>
</evidence>
<dbReference type="GO" id="GO:0046081">
    <property type="term" value="P:dUTP catabolic process"/>
    <property type="evidence" value="ECO:0007669"/>
    <property type="project" value="InterPro"/>
</dbReference>
<dbReference type="FunFam" id="2.70.40.10:FF:000002">
    <property type="entry name" value="dUTP diphosphatase"/>
    <property type="match status" value="1"/>
</dbReference>
<dbReference type="NCBIfam" id="NF001862">
    <property type="entry name" value="PRK00601.1"/>
    <property type="match status" value="1"/>
</dbReference>
<keyword evidence="3" id="KW-0479">Metal-binding</keyword>
<evidence type="ECO:0000256" key="7">
    <source>
        <dbReference type="ARBA" id="ARBA00047686"/>
    </source>
</evidence>
<dbReference type="Proteomes" id="UP000182983">
    <property type="component" value="Unassembled WGS sequence"/>
</dbReference>
<evidence type="ECO:0000256" key="3">
    <source>
        <dbReference type="ARBA" id="ARBA00022723"/>
    </source>
</evidence>
<evidence type="ECO:0000259" key="8">
    <source>
        <dbReference type="Pfam" id="PF00692"/>
    </source>
</evidence>
<keyword evidence="4" id="KW-0378">Hydrolase</keyword>